<reference evidence="2 3" key="1">
    <citation type="journal article" date="2019" name="Mol. Biol. Evol.">
        <title>Blast fungal genomes show frequent chromosomal changes, gene gains and losses, and effector gene turnover.</title>
        <authorList>
            <person name="Gomez Luciano L.B."/>
            <person name="Jason Tsai I."/>
            <person name="Chuma I."/>
            <person name="Tosa Y."/>
            <person name="Chen Y.H."/>
            <person name="Li J.Y."/>
            <person name="Li M.Y."/>
            <person name="Jade Lu M.Y."/>
            <person name="Nakayashiki H."/>
            <person name="Li W.H."/>
        </authorList>
    </citation>
    <scope>NUCLEOTIDE SEQUENCE [LARGE SCALE GENOMIC DNA]</scope>
    <source>
        <strain evidence="2">MZ5-1-6</strain>
    </source>
</reference>
<dbReference type="AlphaFoldDB" id="A0A4V1C6A8"/>
<evidence type="ECO:0000313" key="3">
    <source>
        <dbReference type="Proteomes" id="UP000294847"/>
    </source>
</evidence>
<feature type="compositionally biased region" description="Low complexity" evidence="1">
    <location>
        <begin position="118"/>
        <end position="136"/>
    </location>
</feature>
<dbReference type="GO" id="GO:0000307">
    <property type="term" value="C:cyclin-dependent protein kinase holoenzyme complex"/>
    <property type="evidence" value="ECO:0007669"/>
    <property type="project" value="TreeGrafter"/>
</dbReference>
<dbReference type="GO" id="GO:0016538">
    <property type="term" value="F:cyclin-dependent protein serine/threonine kinase regulator activity"/>
    <property type="evidence" value="ECO:0007669"/>
    <property type="project" value="TreeGrafter"/>
</dbReference>
<gene>
    <name evidence="2" type="ORF">PoMZ_04196</name>
</gene>
<dbReference type="Proteomes" id="UP000294847">
    <property type="component" value="Chromosome 3"/>
</dbReference>
<sequence>MYPGASRQLAPLAYQFPPSPIGSSSSIPTRDILQHSKNPSPGGAALLLSGLRTPPSDDMGTTYQAPNIGQHDANPYPSLNGYSGPRSRSSVSSGQAVLDSYPRYHQYATQVTGREHQLPATQASQQQPSQVAQPQPIVRESQHTQATATSAVSYPPQAAVAQPSRASTPKSSGTVASQVSMSQKDVASLAGQSLEIPMCISPRGGSLSVLAAQMTTFFWFEPCPVHHLAEKLVSSSPSEPVPSLNALAIPTPEFKSWVHSVLSTTQVTQNVILLALLFIHRLKTTVPDVRGARGSEYRLLTVALMLGNKFLDDNTYTNKTWAEVSGITVKDIHVMEVEFLSNMRYSLLVSKAQWEQWLVKLSKFWEYCERATRPVLSPITIPSPTRSVANASIRSPTGHLVLTPTLHSTPTTRSPYDVTYAANNQWPGQATPQTCSAVSGQLDSRNGTNKRAYSDEDPTEPPSKRVAMHPQSIPAQPANMYSQARQRPAASLEPLRLPVPNLTVNTAPHPAQAAYNSVVSHVPIQQSALSLPPMVPGVRAMATVYPSTTTASNFSGNVPTSSVPTSVSTPLTNSAPGGFPPMTNYATPTKRHSPGSLTPAAAAALGNSSPLSESFGHGQHGVRTPISQSPSVYLQHRSSPYRPVRHVNTLLCPPPSSSLHEYHLSGPNPTMVAPTQMHYQPLGRRHEYHTGIVPEFTLSAQQQQAQAHYARQEIPMPPTYRQMPGQAQMRPVVGHNLQEPTHSHMQFLN</sequence>
<evidence type="ECO:0000256" key="1">
    <source>
        <dbReference type="SAM" id="MobiDB-lite"/>
    </source>
</evidence>
<organism evidence="2 3">
    <name type="scientific">Pyricularia oryzae</name>
    <name type="common">Rice blast fungus</name>
    <name type="synonym">Magnaporthe oryzae</name>
    <dbReference type="NCBI Taxonomy" id="318829"/>
    <lineage>
        <taxon>Eukaryota</taxon>
        <taxon>Fungi</taxon>
        <taxon>Dikarya</taxon>
        <taxon>Ascomycota</taxon>
        <taxon>Pezizomycotina</taxon>
        <taxon>Sordariomycetes</taxon>
        <taxon>Sordariomycetidae</taxon>
        <taxon>Magnaporthales</taxon>
        <taxon>Pyriculariaceae</taxon>
        <taxon>Pyricularia</taxon>
    </lineage>
</organism>
<feature type="compositionally biased region" description="Polar residues" evidence="1">
    <location>
        <begin position="164"/>
        <end position="179"/>
    </location>
</feature>
<dbReference type="CDD" id="cd20557">
    <property type="entry name" value="CYCLIN_ScPCL1-like"/>
    <property type="match status" value="1"/>
</dbReference>
<dbReference type="VEuPathDB" id="FungiDB:M_BR32_EuGene_00047341"/>
<feature type="region of interest" description="Disordered" evidence="1">
    <location>
        <begin position="114"/>
        <end position="179"/>
    </location>
</feature>
<dbReference type="GO" id="GO:0019901">
    <property type="term" value="F:protein kinase binding"/>
    <property type="evidence" value="ECO:0007669"/>
    <property type="project" value="InterPro"/>
</dbReference>
<dbReference type="GO" id="GO:0005634">
    <property type="term" value="C:nucleus"/>
    <property type="evidence" value="ECO:0007669"/>
    <property type="project" value="TreeGrafter"/>
</dbReference>
<feature type="compositionally biased region" description="Polar residues" evidence="1">
    <location>
        <begin position="143"/>
        <end position="152"/>
    </location>
</feature>
<name>A0A4V1C6A8_PYROR</name>
<dbReference type="Gene3D" id="1.10.472.10">
    <property type="entry name" value="Cyclin-like"/>
    <property type="match status" value="1"/>
</dbReference>
<feature type="compositionally biased region" description="Polar residues" evidence="1">
    <location>
        <begin position="430"/>
        <end position="451"/>
    </location>
</feature>
<accession>A0A4V1C6A8</accession>
<protein>
    <submittedName>
        <fullName evidence="2">Uncharacterized protein</fullName>
    </submittedName>
</protein>
<feature type="region of interest" description="Disordered" evidence="1">
    <location>
        <begin position="17"/>
        <end position="98"/>
    </location>
</feature>
<feature type="compositionally biased region" description="Low complexity" evidence="1">
    <location>
        <begin position="39"/>
        <end position="51"/>
    </location>
</feature>
<evidence type="ECO:0000313" key="2">
    <source>
        <dbReference type="EMBL" id="QBZ59235.1"/>
    </source>
</evidence>
<dbReference type="Pfam" id="PF08613">
    <property type="entry name" value="Cyclin"/>
    <property type="match status" value="1"/>
</dbReference>
<dbReference type="InterPro" id="IPR013922">
    <property type="entry name" value="Cyclin_PHO80-like"/>
</dbReference>
<dbReference type="PANTHER" id="PTHR15615">
    <property type="match status" value="1"/>
</dbReference>
<proteinExistence type="predicted"/>
<dbReference type="EMBL" id="CP034206">
    <property type="protein sequence ID" value="QBZ59235.1"/>
    <property type="molecule type" value="Genomic_DNA"/>
</dbReference>
<feature type="region of interest" description="Disordered" evidence="1">
    <location>
        <begin position="430"/>
        <end position="467"/>
    </location>
</feature>
<dbReference type="PANTHER" id="PTHR15615:SF118">
    <property type="entry name" value="CYCLIN, HYPOTHETICAL (EUROFUNG)"/>
    <property type="match status" value="1"/>
</dbReference>
<feature type="compositionally biased region" description="Low complexity" evidence="1">
    <location>
        <begin position="83"/>
        <end position="94"/>
    </location>
</feature>
<dbReference type="InterPro" id="IPR036915">
    <property type="entry name" value="Cyclin-like_sf"/>
</dbReference>
<dbReference type="SUPFAM" id="SSF47954">
    <property type="entry name" value="Cyclin-like"/>
    <property type="match status" value="1"/>
</dbReference>